<dbReference type="RefSeq" id="WP_028095005.1">
    <property type="nucleotide sequence ID" value="NZ_BNAP01000030.1"/>
</dbReference>
<evidence type="ECO:0000313" key="3">
    <source>
        <dbReference type="Proteomes" id="UP000611500"/>
    </source>
</evidence>
<evidence type="ECO:0000256" key="1">
    <source>
        <dbReference type="SAM" id="SignalP"/>
    </source>
</evidence>
<evidence type="ECO:0000313" key="2">
    <source>
        <dbReference type="EMBL" id="GHH01730.1"/>
    </source>
</evidence>
<gene>
    <name evidence="2" type="ORF">GCM10010961_39220</name>
</gene>
<evidence type="ECO:0008006" key="4">
    <source>
        <dbReference type="Google" id="ProtNLM"/>
    </source>
</evidence>
<feature type="chain" id="PRO_5035272587" description="Copper(I)-binding protein" evidence="1">
    <location>
        <begin position="23"/>
        <end position="163"/>
    </location>
</feature>
<protein>
    <recommendedName>
        <fullName evidence="4">Copper(I)-binding protein</fullName>
    </recommendedName>
</protein>
<comment type="caution">
    <text evidence="2">The sequence shown here is derived from an EMBL/GenBank/DDBJ whole genome shotgun (WGS) entry which is preliminary data.</text>
</comment>
<dbReference type="PANTHER" id="PTHR36302:SF1">
    <property type="entry name" value="COPPER CHAPERONE PCU(A)C"/>
    <property type="match status" value="1"/>
</dbReference>
<dbReference type="InterPro" id="IPR007410">
    <property type="entry name" value="LpqE-like"/>
</dbReference>
<feature type="signal peptide" evidence="1">
    <location>
        <begin position="1"/>
        <end position="22"/>
    </location>
</feature>
<organism evidence="2 3">
    <name type="scientific">Pseudodonghicola xiamenensis</name>
    <dbReference type="NCBI Taxonomy" id="337702"/>
    <lineage>
        <taxon>Bacteria</taxon>
        <taxon>Pseudomonadati</taxon>
        <taxon>Pseudomonadota</taxon>
        <taxon>Alphaproteobacteria</taxon>
        <taxon>Rhodobacterales</taxon>
        <taxon>Paracoccaceae</taxon>
        <taxon>Pseudodonghicola</taxon>
    </lineage>
</organism>
<keyword evidence="3" id="KW-1185">Reference proteome</keyword>
<reference evidence="2" key="1">
    <citation type="journal article" date="2014" name="Int. J. Syst. Evol. Microbiol.">
        <title>Complete genome sequence of Corynebacterium casei LMG S-19264T (=DSM 44701T), isolated from a smear-ripened cheese.</title>
        <authorList>
            <consortium name="US DOE Joint Genome Institute (JGI-PGF)"/>
            <person name="Walter F."/>
            <person name="Albersmeier A."/>
            <person name="Kalinowski J."/>
            <person name="Ruckert C."/>
        </authorList>
    </citation>
    <scope>NUCLEOTIDE SEQUENCE</scope>
    <source>
        <strain evidence="2">CGMCC 1.7081</strain>
    </source>
</reference>
<dbReference type="Gene3D" id="2.60.40.1890">
    <property type="entry name" value="PCu(A)C copper chaperone"/>
    <property type="match status" value="1"/>
</dbReference>
<reference evidence="2" key="2">
    <citation type="submission" date="2020-09" db="EMBL/GenBank/DDBJ databases">
        <authorList>
            <person name="Sun Q."/>
            <person name="Zhou Y."/>
        </authorList>
    </citation>
    <scope>NUCLEOTIDE SEQUENCE</scope>
    <source>
        <strain evidence="2">CGMCC 1.7081</strain>
    </source>
</reference>
<dbReference type="SUPFAM" id="SSF110087">
    <property type="entry name" value="DR1885-like metal-binding protein"/>
    <property type="match status" value="1"/>
</dbReference>
<dbReference type="InterPro" id="IPR036182">
    <property type="entry name" value="PCuAC_sf"/>
</dbReference>
<dbReference type="Proteomes" id="UP000611500">
    <property type="component" value="Unassembled WGS sequence"/>
</dbReference>
<keyword evidence="1" id="KW-0732">Signal</keyword>
<dbReference type="PANTHER" id="PTHR36302">
    <property type="entry name" value="BLR7088 PROTEIN"/>
    <property type="match status" value="1"/>
</dbReference>
<dbReference type="Pfam" id="PF04314">
    <property type="entry name" value="PCuAC"/>
    <property type="match status" value="1"/>
</dbReference>
<dbReference type="AlphaFoldDB" id="A0A8J3MF41"/>
<sequence>MSVKTVLIAAATTLALALPAVAGDIQVQDAYARAATKMSKTGAAFMVLMNEGDQDDRLVAANSDVAKRVELHTHKDNGQGVMSMMKVEEGFPVPAHGHHALARGGDHVMLMGLTRPLEQGDIVQITLTFEKAGEVTIDVPVDLERQPQGGMQMQQHGQMKMNN</sequence>
<name>A0A8J3MF41_9RHOB</name>
<dbReference type="InterPro" id="IPR058248">
    <property type="entry name" value="Lxx211020-like"/>
</dbReference>
<proteinExistence type="predicted"/>
<accession>A0A8J3MF41</accession>
<dbReference type="EMBL" id="BNAP01000030">
    <property type="protein sequence ID" value="GHH01730.1"/>
    <property type="molecule type" value="Genomic_DNA"/>
</dbReference>